<dbReference type="Proteomes" id="UP000427906">
    <property type="component" value="Chromosome"/>
</dbReference>
<dbReference type="EMBL" id="AP021874">
    <property type="protein sequence ID" value="BBO69428.1"/>
    <property type="molecule type" value="Genomic_DNA"/>
</dbReference>
<dbReference type="OrthoDB" id="244056at2"/>
<gene>
    <name evidence="1" type="ORF">DSCA_33580</name>
</gene>
<proteinExistence type="predicted"/>
<keyword evidence="2" id="KW-1185">Reference proteome</keyword>
<sequence length="316" mass="34976">MSEVLKTIRDFMEKEGIPGRDGYDLVDSTQSFPDGGHWRIEIAGIERATTMEAMIDEAKKRDVTVHRAIATVGGSTYCDFEELKAMARMAHDEKIELVMTVGHRKGWDAGAKEMSTPEGTMQGFRLRGSDNISYHIADIMRNIEAGHRGFLVYDEGVLFILNKMRAEGVIPAETIFKFSVFGGYCSAAGAKVVESMGVNSLNPLSDVSLPILSSIRKTVDIPLDVYVIIVDAFGGMYRAYEAPEIARVAAPVYFKIEPGTSEGDIYKPWAFESFHQDLVREKVKVAQVIQELMNRHAPNLKVSKKGPADLVLPVVV</sequence>
<organism evidence="1 2">
    <name type="scientific">Desulfosarcina alkanivorans</name>
    <dbReference type="NCBI Taxonomy" id="571177"/>
    <lineage>
        <taxon>Bacteria</taxon>
        <taxon>Pseudomonadati</taxon>
        <taxon>Thermodesulfobacteriota</taxon>
        <taxon>Desulfobacteria</taxon>
        <taxon>Desulfobacterales</taxon>
        <taxon>Desulfosarcinaceae</taxon>
        <taxon>Desulfosarcina</taxon>
    </lineage>
</organism>
<reference evidence="1 2" key="1">
    <citation type="submission" date="2019-11" db="EMBL/GenBank/DDBJ databases">
        <title>Comparative genomics of hydrocarbon-degrading Desulfosarcina strains.</title>
        <authorList>
            <person name="Watanabe M."/>
            <person name="Kojima H."/>
            <person name="Fukui M."/>
        </authorList>
    </citation>
    <scope>NUCLEOTIDE SEQUENCE [LARGE SCALE GENOMIC DNA]</scope>
    <source>
        <strain evidence="1 2">PL12</strain>
    </source>
</reference>
<dbReference type="AlphaFoldDB" id="A0A5K7YKS7"/>
<evidence type="ECO:0000313" key="2">
    <source>
        <dbReference type="Proteomes" id="UP000427906"/>
    </source>
</evidence>
<evidence type="ECO:0000313" key="1">
    <source>
        <dbReference type="EMBL" id="BBO69428.1"/>
    </source>
</evidence>
<name>A0A5K7YKS7_9BACT</name>
<dbReference type="KEGG" id="dalk:DSCA_33580"/>
<protein>
    <submittedName>
        <fullName evidence="1">Uncharacterized protein</fullName>
    </submittedName>
</protein>
<accession>A0A5K7YKS7</accession>
<dbReference type="RefSeq" id="WP_155317470.1">
    <property type="nucleotide sequence ID" value="NZ_AP021874.1"/>
</dbReference>